<keyword evidence="7" id="KW-0460">Magnesium</keyword>
<evidence type="ECO:0000256" key="8">
    <source>
        <dbReference type="ARBA" id="ARBA00023027"/>
    </source>
</evidence>
<dbReference type="CDD" id="cd03429">
    <property type="entry name" value="NUDIX_NADH_pyrophosphatase_Nudt13"/>
    <property type="match status" value="1"/>
</dbReference>
<accession>A0AAV5TRZ8</accession>
<comment type="cofactor">
    <cofactor evidence="2">
        <name>Zn(2+)</name>
        <dbReference type="ChEBI" id="CHEBI:29105"/>
    </cofactor>
</comment>
<dbReference type="GO" id="GO:0035529">
    <property type="term" value="F:NADH pyrophosphatase activity"/>
    <property type="evidence" value="ECO:0007669"/>
    <property type="project" value="TreeGrafter"/>
</dbReference>
<dbReference type="Proteomes" id="UP001432027">
    <property type="component" value="Unassembled WGS sequence"/>
</dbReference>
<feature type="non-terminal residue" evidence="11">
    <location>
        <position position="1"/>
    </location>
</feature>
<dbReference type="EC" id="3.6.1.22" evidence="4"/>
<dbReference type="InterPro" id="IPR020084">
    <property type="entry name" value="NUDIX_hydrolase_CS"/>
</dbReference>
<keyword evidence="5" id="KW-0479">Metal-binding</keyword>
<evidence type="ECO:0000256" key="2">
    <source>
        <dbReference type="ARBA" id="ARBA00001947"/>
    </source>
</evidence>
<evidence type="ECO:0000256" key="9">
    <source>
        <dbReference type="ARBA" id="ARBA00023679"/>
    </source>
</evidence>
<evidence type="ECO:0000256" key="7">
    <source>
        <dbReference type="ARBA" id="ARBA00022842"/>
    </source>
</evidence>
<dbReference type="Gene3D" id="3.90.79.20">
    <property type="match status" value="1"/>
</dbReference>
<dbReference type="EMBL" id="BTSX01000004">
    <property type="protein sequence ID" value="GMS96994.1"/>
    <property type="molecule type" value="Genomic_DNA"/>
</dbReference>
<comment type="cofactor">
    <cofactor evidence="1">
        <name>Mg(2+)</name>
        <dbReference type="ChEBI" id="CHEBI:18420"/>
    </cofactor>
</comment>
<dbReference type="AlphaFoldDB" id="A0AAV5TRZ8"/>
<gene>
    <name evidence="11" type="ORF">PENTCL1PPCAC_19169</name>
</gene>
<dbReference type="Gene3D" id="3.90.79.10">
    <property type="entry name" value="Nucleoside Triphosphate Pyrophosphohydrolase"/>
    <property type="match status" value="1"/>
</dbReference>
<sequence>SMRRSCVLLASAAVAATRGGLLQHLQQSRGSTLKNARRALSEYVYHARMMDYYAQNDTAVCNEFPRARFILMLDRKALVSVDKETGETHLIEMDYEVLKNRLEEWGFELSLENSVFLDLQKAERRRTAEGVEEYEGVFGTALRSAATPPAGSPVSIDAIREEMASSFNGRFMDLRRAMLVMRDEQERNRLAKLQSLSSWSSSFRRCPSCGGALIRRQSKTAAECPSCRKHHYPTFSPVSITLIRDPADTHALLVRHRGSVPGVFTCVAGFAMTGETLSQCAKREVAEEVGIEASWIRQLDVSQPWPMPDSSLMIGHEAIANMNDKVQVCPDELEAARWFSRAEVAEALKRTEEDPHLKGLPRDANLRNDLLYVPPQGAIAHRLIKQWVEKDQTKRD</sequence>
<evidence type="ECO:0000259" key="10">
    <source>
        <dbReference type="PROSITE" id="PS51462"/>
    </source>
</evidence>
<evidence type="ECO:0000256" key="5">
    <source>
        <dbReference type="ARBA" id="ARBA00022723"/>
    </source>
</evidence>
<dbReference type="GO" id="GO:0006742">
    <property type="term" value="P:NADP+ catabolic process"/>
    <property type="evidence" value="ECO:0007669"/>
    <property type="project" value="TreeGrafter"/>
</dbReference>
<evidence type="ECO:0000256" key="6">
    <source>
        <dbReference type="ARBA" id="ARBA00022801"/>
    </source>
</evidence>
<organism evidence="11 12">
    <name type="scientific">Pristionchus entomophagus</name>
    <dbReference type="NCBI Taxonomy" id="358040"/>
    <lineage>
        <taxon>Eukaryota</taxon>
        <taxon>Metazoa</taxon>
        <taxon>Ecdysozoa</taxon>
        <taxon>Nematoda</taxon>
        <taxon>Chromadorea</taxon>
        <taxon>Rhabditida</taxon>
        <taxon>Rhabditina</taxon>
        <taxon>Diplogasteromorpha</taxon>
        <taxon>Diplogasteroidea</taxon>
        <taxon>Neodiplogasteridae</taxon>
        <taxon>Pristionchus</taxon>
    </lineage>
</organism>
<evidence type="ECO:0000256" key="4">
    <source>
        <dbReference type="ARBA" id="ARBA00012381"/>
    </source>
</evidence>
<dbReference type="GO" id="GO:0046872">
    <property type="term" value="F:metal ion binding"/>
    <property type="evidence" value="ECO:0007669"/>
    <property type="project" value="UniProtKB-KW"/>
</dbReference>
<dbReference type="GO" id="GO:0019677">
    <property type="term" value="P:NAD+ catabolic process"/>
    <property type="evidence" value="ECO:0007669"/>
    <property type="project" value="TreeGrafter"/>
</dbReference>
<dbReference type="SUPFAM" id="SSF55811">
    <property type="entry name" value="Nudix"/>
    <property type="match status" value="1"/>
</dbReference>
<dbReference type="PANTHER" id="PTHR42904">
    <property type="entry name" value="NUDIX HYDROLASE, NUDC SUBFAMILY"/>
    <property type="match status" value="1"/>
</dbReference>
<dbReference type="PROSITE" id="PS00893">
    <property type="entry name" value="NUDIX_BOX"/>
    <property type="match status" value="1"/>
</dbReference>
<comment type="caution">
    <text evidence="11">The sequence shown here is derived from an EMBL/GenBank/DDBJ whole genome shotgun (WGS) entry which is preliminary data.</text>
</comment>
<keyword evidence="6" id="KW-0378">Hydrolase</keyword>
<dbReference type="PROSITE" id="PS51462">
    <property type="entry name" value="NUDIX"/>
    <property type="match status" value="1"/>
</dbReference>
<evidence type="ECO:0000256" key="1">
    <source>
        <dbReference type="ARBA" id="ARBA00001946"/>
    </source>
</evidence>
<dbReference type="GO" id="GO:0005829">
    <property type="term" value="C:cytosol"/>
    <property type="evidence" value="ECO:0007669"/>
    <property type="project" value="TreeGrafter"/>
</dbReference>
<dbReference type="GO" id="GO:0005777">
    <property type="term" value="C:peroxisome"/>
    <property type="evidence" value="ECO:0007669"/>
    <property type="project" value="TreeGrafter"/>
</dbReference>
<evidence type="ECO:0000313" key="11">
    <source>
        <dbReference type="EMBL" id="GMS96994.1"/>
    </source>
</evidence>
<name>A0AAV5TRZ8_9BILA</name>
<dbReference type="Pfam" id="PF00293">
    <property type="entry name" value="NUDIX"/>
    <property type="match status" value="1"/>
</dbReference>
<keyword evidence="8" id="KW-0520">NAD</keyword>
<comment type="catalytic activity">
    <reaction evidence="9">
        <text>a 5'-end NAD(+)-phospho-ribonucleoside in mRNA + H2O = a 5'-end phospho-adenosine-phospho-ribonucleoside in mRNA + beta-nicotinamide D-ribonucleotide + 2 H(+)</text>
        <dbReference type="Rhea" id="RHEA:60876"/>
        <dbReference type="Rhea" id="RHEA-COMP:15698"/>
        <dbReference type="Rhea" id="RHEA-COMP:15719"/>
        <dbReference type="ChEBI" id="CHEBI:14649"/>
        <dbReference type="ChEBI" id="CHEBI:15377"/>
        <dbReference type="ChEBI" id="CHEBI:15378"/>
        <dbReference type="ChEBI" id="CHEBI:144029"/>
        <dbReference type="ChEBI" id="CHEBI:144051"/>
    </reaction>
    <physiologicalReaction direction="left-to-right" evidence="9">
        <dbReference type="Rhea" id="RHEA:60877"/>
    </physiologicalReaction>
</comment>
<dbReference type="InterPro" id="IPR015797">
    <property type="entry name" value="NUDIX_hydrolase-like_dom_sf"/>
</dbReference>
<proteinExistence type="inferred from homology"/>
<evidence type="ECO:0000313" key="12">
    <source>
        <dbReference type="Proteomes" id="UP001432027"/>
    </source>
</evidence>
<feature type="domain" description="Nudix hydrolase" evidence="10">
    <location>
        <begin position="233"/>
        <end position="361"/>
    </location>
</feature>
<comment type="similarity">
    <text evidence="3">Belongs to the Nudix hydrolase family. NudC subfamily.</text>
</comment>
<dbReference type="InterPro" id="IPR000086">
    <property type="entry name" value="NUDIX_hydrolase_dom"/>
</dbReference>
<evidence type="ECO:0000256" key="3">
    <source>
        <dbReference type="ARBA" id="ARBA00009595"/>
    </source>
</evidence>
<dbReference type="InterPro" id="IPR049734">
    <property type="entry name" value="NudC-like_C"/>
</dbReference>
<dbReference type="FunFam" id="3.90.79.10:FF:000074">
    <property type="entry name" value="Mutt/nudix family protein-like protein"/>
    <property type="match status" value="1"/>
</dbReference>
<dbReference type="PANTHER" id="PTHR42904:SF6">
    <property type="entry name" value="NAD-CAPPED RNA HYDROLASE NUDT12"/>
    <property type="match status" value="1"/>
</dbReference>
<protein>
    <recommendedName>
        <fullName evidence="4">NAD(+) diphosphatase</fullName>
        <ecNumber evidence="4">3.6.1.22</ecNumber>
    </recommendedName>
</protein>
<dbReference type="InterPro" id="IPR050241">
    <property type="entry name" value="NAD-cap_RNA_hydrolase_NudC"/>
</dbReference>
<keyword evidence="12" id="KW-1185">Reference proteome</keyword>
<reference evidence="11" key="1">
    <citation type="submission" date="2023-10" db="EMBL/GenBank/DDBJ databases">
        <title>Genome assembly of Pristionchus species.</title>
        <authorList>
            <person name="Yoshida K."/>
            <person name="Sommer R.J."/>
        </authorList>
    </citation>
    <scope>NUCLEOTIDE SEQUENCE</scope>
    <source>
        <strain evidence="11">RS0144</strain>
    </source>
</reference>